<feature type="non-terminal residue" evidence="1">
    <location>
        <position position="72"/>
    </location>
</feature>
<dbReference type="AlphaFoldDB" id="A0A382HU01"/>
<organism evidence="1">
    <name type="scientific">marine metagenome</name>
    <dbReference type="NCBI Taxonomy" id="408172"/>
    <lineage>
        <taxon>unclassified sequences</taxon>
        <taxon>metagenomes</taxon>
        <taxon>ecological metagenomes</taxon>
    </lineage>
</organism>
<accession>A0A382HU01</accession>
<dbReference type="EMBL" id="UINC01063291">
    <property type="protein sequence ID" value="SVB90770.1"/>
    <property type="molecule type" value="Genomic_DNA"/>
</dbReference>
<evidence type="ECO:0000313" key="1">
    <source>
        <dbReference type="EMBL" id="SVB90770.1"/>
    </source>
</evidence>
<reference evidence="1" key="1">
    <citation type="submission" date="2018-05" db="EMBL/GenBank/DDBJ databases">
        <authorList>
            <person name="Lanie J.A."/>
            <person name="Ng W.-L."/>
            <person name="Kazmierczak K.M."/>
            <person name="Andrzejewski T.M."/>
            <person name="Davidsen T.M."/>
            <person name="Wayne K.J."/>
            <person name="Tettelin H."/>
            <person name="Glass J.I."/>
            <person name="Rusch D."/>
            <person name="Podicherti R."/>
            <person name="Tsui H.-C.T."/>
            <person name="Winkler M.E."/>
        </authorList>
    </citation>
    <scope>NUCLEOTIDE SEQUENCE</scope>
</reference>
<sequence length="72" mass="8367">MVMDSKLRSFQVENMAKYDKFREIQAQKGKKIGQRLNELIEKEVKEADPQFIELTAIRSKDAPDIITPNPFV</sequence>
<proteinExistence type="predicted"/>
<gene>
    <name evidence="1" type="ORF">METZ01_LOCUS243624</name>
</gene>
<protein>
    <submittedName>
        <fullName evidence="1">Uncharacterized protein</fullName>
    </submittedName>
</protein>
<name>A0A382HU01_9ZZZZ</name>